<keyword evidence="2 9" id="KW-0028">Amino-acid biosynthesis</keyword>
<comment type="catalytic activity">
    <reaction evidence="7 9">
        <text>N-(5-phospho-beta-D-ribosyl)anthranilate + diphosphate = 5-phospho-alpha-D-ribose 1-diphosphate + anthranilate</text>
        <dbReference type="Rhea" id="RHEA:11768"/>
        <dbReference type="ChEBI" id="CHEBI:16567"/>
        <dbReference type="ChEBI" id="CHEBI:18277"/>
        <dbReference type="ChEBI" id="CHEBI:33019"/>
        <dbReference type="ChEBI" id="CHEBI:58017"/>
        <dbReference type="EC" id="2.4.2.18"/>
    </reaction>
</comment>
<dbReference type="RefSeq" id="WP_186847236.1">
    <property type="nucleotide sequence ID" value="NZ_JACOOX010000001.1"/>
</dbReference>
<comment type="similarity">
    <text evidence="8">In the C-terminal section; belongs to the anthranilate phosphoribosyltransferase family.</text>
</comment>
<evidence type="ECO:0000256" key="2">
    <source>
        <dbReference type="ARBA" id="ARBA00022605"/>
    </source>
</evidence>
<feature type="binding site" evidence="9">
    <location>
        <begin position="83"/>
        <end position="84"/>
    </location>
    <ligand>
        <name>5-phospho-alpha-D-ribose 1-diphosphate</name>
        <dbReference type="ChEBI" id="CHEBI:58017"/>
    </ligand>
</feature>
<comment type="pathway">
    <text evidence="1 9">Amino-acid biosynthesis; L-tryptophan biosynthesis; L-tryptophan from chorismate: step 2/5.</text>
</comment>
<dbReference type="GO" id="GO:0004048">
    <property type="term" value="F:anthranilate phosphoribosyltransferase activity"/>
    <property type="evidence" value="ECO:0007669"/>
    <property type="project" value="UniProtKB-UniRule"/>
</dbReference>
<dbReference type="UniPathway" id="UPA00035">
    <property type="reaction ID" value="UER00041"/>
</dbReference>
<comment type="similarity">
    <text evidence="9">Belongs to the anthranilate phosphoribosyltransferase family.</text>
</comment>
<comment type="subunit">
    <text evidence="9">Homodimer.</text>
</comment>
<keyword evidence="3 9" id="KW-0328">Glycosyltransferase</keyword>
<feature type="domain" description="Glycosyl transferase family 3 N-terminal" evidence="11">
    <location>
        <begin position="4"/>
        <end position="65"/>
    </location>
</feature>
<feature type="binding site" evidence="9">
    <location>
        <position position="80"/>
    </location>
    <ligand>
        <name>5-phospho-alpha-D-ribose 1-diphosphate</name>
        <dbReference type="ChEBI" id="CHEBI:58017"/>
    </ligand>
</feature>
<evidence type="ECO:0000259" key="11">
    <source>
        <dbReference type="Pfam" id="PF02885"/>
    </source>
</evidence>
<dbReference type="InterPro" id="IPR000312">
    <property type="entry name" value="Glycosyl_Trfase_fam3"/>
</dbReference>
<dbReference type="FunFam" id="3.40.1030.10:FF:000002">
    <property type="entry name" value="Anthranilate phosphoribosyltransferase"/>
    <property type="match status" value="1"/>
</dbReference>
<feature type="domain" description="Glycosyl transferase family 3" evidence="10">
    <location>
        <begin position="76"/>
        <end position="322"/>
    </location>
</feature>
<feature type="binding site" evidence="9">
    <location>
        <position position="226"/>
    </location>
    <ligand>
        <name>Mg(2+)</name>
        <dbReference type="ChEBI" id="CHEBI:18420"/>
        <label>2</label>
    </ligand>
</feature>
<dbReference type="GO" id="GO:0005829">
    <property type="term" value="C:cytosol"/>
    <property type="evidence" value="ECO:0007669"/>
    <property type="project" value="TreeGrafter"/>
</dbReference>
<gene>
    <name evidence="9 12" type="primary">trpD</name>
    <name evidence="12" type="ORF">H8S09_01145</name>
</gene>
<dbReference type="InterPro" id="IPR036320">
    <property type="entry name" value="Glycosyl_Trfase_fam3_N_dom_sf"/>
</dbReference>
<name>A0A8I0DQX7_9FIRM</name>
<dbReference type="Gene3D" id="3.40.1030.10">
    <property type="entry name" value="Nucleoside phosphorylase/phosphoribosyltransferase catalytic domain"/>
    <property type="match status" value="1"/>
</dbReference>
<dbReference type="SUPFAM" id="SSF47648">
    <property type="entry name" value="Nucleoside phosphorylase/phosphoribosyltransferase N-terminal domain"/>
    <property type="match status" value="1"/>
</dbReference>
<dbReference type="PANTHER" id="PTHR43285:SF2">
    <property type="entry name" value="ANTHRANILATE PHOSPHORIBOSYLTRANSFERASE"/>
    <property type="match status" value="1"/>
</dbReference>
<protein>
    <recommendedName>
        <fullName evidence="9">Anthranilate phosphoribosyltransferase</fullName>
        <ecNumber evidence="9">2.4.2.18</ecNumber>
    </recommendedName>
</protein>
<keyword evidence="4 9" id="KW-0808">Transferase</keyword>
<comment type="caution">
    <text evidence="9">Lacks conserved residue(s) required for the propagation of feature annotation.</text>
</comment>
<feature type="binding site" evidence="9">
    <location>
        <position position="225"/>
    </location>
    <ligand>
        <name>Mg(2+)</name>
        <dbReference type="ChEBI" id="CHEBI:18420"/>
        <label>2</label>
    </ligand>
</feature>
<feature type="binding site" evidence="9">
    <location>
        <position position="80"/>
    </location>
    <ligand>
        <name>anthranilate</name>
        <dbReference type="ChEBI" id="CHEBI:16567"/>
        <label>1</label>
    </ligand>
</feature>
<evidence type="ECO:0000256" key="4">
    <source>
        <dbReference type="ARBA" id="ARBA00022679"/>
    </source>
</evidence>
<dbReference type="AlphaFoldDB" id="A0A8I0DQX7"/>
<dbReference type="InterPro" id="IPR035902">
    <property type="entry name" value="Nuc_phospho_transferase"/>
</dbReference>
<feature type="binding site" evidence="9">
    <location>
        <position position="120"/>
    </location>
    <ligand>
        <name>5-phospho-alpha-D-ribose 1-diphosphate</name>
        <dbReference type="ChEBI" id="CHEBI:58017"/>
    </ligand>
</feature>
<dbReference type="GO" id="GO:0000287">
    <property type="term" value="F:magnesium ion binding"/>
    <property type="evidence" value="ECO:0007669"/>
    <property type="project" value="UniProtKB-UniRule"/>
</dbReference>
<accession>A0A8I0DQX7</accession>
<dbReference type="PANTHER" id="PTHR43285">
    <property type="entry name" value="ANTHRANILATE PHOSPHORIBOSYLTRANSFERASE"/>
    <property type="match status" value="1"/>
</dbReference>
<feature type="binding site" evidence="9">
    <location>
        <position position="226"/>
    </location>
    <ligand>
        <name>Mg(2+)</name>
        <dbReference type="ChEBI" id="CHEBI:18420"/>
        <label>1</label>
    </ligand>
</feature>
<feature type="binding site" evidence="9">
    <location>
        <begin position="90"/>
        <end position="93"/>
    </location>
    <ligand>
        <name>5-phospho-alpha-D-ribose 1-diphosphate</name>
        <dbReference type="ChEBI" id="CHEBI:58017"/>
    </ligand>
</feature>
<evidence type="ECO:0000256" key="5">
    <source>
        <dbReference type="ARBA" id="ARBA00022822"/>
    </source>
</evidence>
<evidence type="ECO:0000256" key="9">
    <source>
        <dbReference type="HAMAP-Rule" id="MF_00211"/>
    </source>
</evidence>
<dbReference type="NCBIfam" id="TIGR01245">
    <property type="entry name" value="trpD"/>
    <property type="match status" value="1"/>
</dbReference>
<organism evidence="12 13">
    <name type="scientific">Coprococcus hominis</name>
    <name type="common">ex Liu et al. 2022</name>
    <dbReference type="NCBI Taxonomy" id="2763039"/>
    <lineage>
        <taxon>Bacteria</taxon>
        <taxon>Bacillati</taxon>
        <taxon>Bacillota</taxon>
        <taxon>Clostridia</taxon>
        <taxon>Lachnospirales</taxon>
        <taxon>Lachnospiraceae</taxon>
        <taxon>Coprococcus</taxon>
    </lineage>
</organism>
<dbReference type="Pfam" id="PF02885">
    <property type="entry name" value="Glycos_trans_3N"/>
    <property type="match status" value="1"/>
</dbReference>
<evidence type="ECO:0000256" key="3">
    <source>
        <dbReference type="ARBA" id="ARBA00022676"/>
    </source>
</evidence>
<keyword evidence="5 9" id="KW-0822">Tryptophan biosynthesis</keyword>
<keyword evidence="9" id="KW-0479">Metal-binding</keyword>
<keyword evidence="9" id="KW-0460">Magnesium</keyword>
<dbReference type="InterPro" id="IPR005940">
    <property type="entry name" value="Anthranilate_Pribosyl_Tfrase"/>
</dbReference>
<reference evidence="12 13" key="1">
    <citation type="submission" date="2020-08" db="EMBL/GenBank/DDBJ databases">
        <title>Genome public.</title>
        <authorList>
            <person name="Liu C."/>
            <person name="Sun Q."/>
        </authorList>
    </citation>
    <scope>NUCLEOTIDE SEQUENCE [LARGE SCALE GENOMIC DNA]</scope>
    <source>
        <strain evidence="12 13">NSJ-10</strain>
    </source>
</reference>
<feature type="binding site" evidence="9">
    <location>
        <position position="111"/>
    </location>
    <ligand>
        <name>anthranilate</name>
        <dbReference type="ChEBI" id="CHEBI:16567"/>
        <label>1</label>
    </ligand>
</feature>
<sequence length="336" mass="35107">MIIEAIAAVVNGKDLDKEMAAAVMDEIMSGEATQAQIGSFLTALHIKGETIDEITAFAEIMRKHCGEFTPDVDEEIDIVGTGGDCAGTFNISTVSSLVTAAGGGKVAKHGNRAASSKCGTADCLEALGVNIAADCKVSEACLKDLGTCFLFAQKYHTAMRFVGAPRKEIKIPTVFNILGPLANPAKANLQLLGVYDASLVDPLAKVLSNLGVKRGMVVHGNDGLDEISAVTTTTVCEFNDGTFNTYTLDPTAYGFTLCDKTELVGGTPEENAQITKDILSGKITDGKRTAVILNSGAALHITNRISLEEGFALAADILANGSGLKKLEDFIAATNA</sequence>
<dbReference type="SUPFAM" id="SSF52418">
    <property type="entry name" value="Nucleoside phosphorylase/phosphoribosyltransferase catalytic domain"/>
    <property type="match status" value="1"/>
</dbReference>
<feature type="binding site" evidence="9">
    <location>
        <position position="88"/>
    </location>
    <ligand>
        <name>5-phospho-alpha-D-ribose 1-diphosphate</name>
        <dbReference type="ChEBI" id="CHEBI:58017"/>
    </ligand>
</feature>
<dbReference type="EMBL" id="JACOOX010000001">
    <property type="protein sequence ID" value="MBC5661508.1"/>
    <property type="molecule type" value="Genomic_DNA"/>
</dbReference>
<evidence type="ECO:0000313" key="12">
    <source>
        <dbReference type="EMBL" id="MBC5661508.1"/>
    </source>
</evidence>
<comment type="caution">
    <text evidence="12">The sequence shown here is derived from an EMBL/GenBank/DDBJ whole genome shotgun (WGS) entry which is preliminary data.</text>
</comment>
<comment type="function">
    <text evidence="9">Catalyzes the transfer of the phosphoribosyl group of 5-phosphorylribose-1-pyrophosphate (PRPP) to anthranilate to yield N-(5'-phosphoribosyl)-anthranilate (PRA).</text>
</comment>
<dbReference type="HAMAP" id="MF_00211">
    <property type="entry name" value="TrpD"/>
    <property type="match status" value="1"/>
</dbReference>
<keyword evidence="13" id="KW-1185">Reference proteome</keyword>
<proteinExistence type="inferred from homology"/>
<evidence type="ECO:0000313" key="13">
    <source>
        <dbReference type="Proteomes" id="UP000615234"/>
    </source>
</evidence>
<feature type="binding site" evidence="9">
    <location>
        <position position="166"/>
    </location>
    <ligand>
        <name>anthranilate</name>
        <dbReference type="ChEBI" id="CHEBI:16567"/>
        <label>2</label>
    </ligand>
</feature>
<keyword evidence="6 9" id="KW-0057">Aromatic amino acid biosynthesis</keyword>
<feature type="binding site" evidence="9">
    <location>
        <begin position="108"/>
        <end position="116"/>
    </location>
    <ligand>
        <name>5-phospho-alpha-D-ribose 1-diphosphate</name>
        <dbReference type="ChEBI" id="CHEBI:58017"/>
    </ligand>
</feature>
<evidence type="ECO:0000256" key="6">
    <source>
        <dbReference type="ARBA" id="ARBA00023141"/>
    </source>
</evidence>
<evidence type="ECO:0000256" key="8">
    <source>
        <dbReference type="ARBA" id="ARBA00061188"/>
    </source>
</evidence>
<evidence type="ECO:0000256" key="1">
    <source>
        <dbReference type="ARBA" id="ARBA00004907"/>
    </source>
</evidence>
<dbReference type="EC" id="2.4.2.18" evidence="9"/>
<evidence type="ECO:0000256" key="7">
    <source>
        <dbReference type="ARBA" id="ARBA00052328"/>
    </source>
</evidence>
<dbReference type="GO" id="GO:0000162">
    <property type="term" value="P:L-tryptophan biosynthetic process"/>
    <property type="evidence" value="ECO:0007669"/>
    <property type="project" value="UniProtKB-UniRule"/>
</dbReference>
<dbReference type="Pfam" id="PF00591">
    <property type="entry name" value="Glycos_transf_3"/>
    <property type="match status" value="1"/>
</dbReference>
<comment type="cofactor">
    <cofactor evidence="9">
        <name>Mg(2+)</name>
        <dbReference type="ChEBI" id="CHEBI:18420"/>
    </cofactor>
    <text evidence="9">Binds 2 magnesium ions per monomer.</text>
</comment>
<evidence type="ECO:0000259" key="10">
    <source>
        <dbReference type="Pfam" id="PF00591"/>
    </source>
</evidence>
<dbReference type="InterPro" id="IPR017459">
    <property type="entry name" value="Glycosyl_Trfase_fam3_N_dom"/>
</dbReference>
<dbReference type="Gene3D" id="1.20.970.10">
    <property type="entry name" value="Transferase, Pyrimidine Nucleoside Phosphorylase, Chain C"/>
    <property type="match status" value="1"/>
</dbReference>
<dbReference type="Proteomes" id="UP000615234">
    <property type="component" value="Unassembled WGS sequence"/>
</dbReference>
<feature type="binding site" evidence="9">
    <location>
        <position position="92"/>
    </location>
    <ligand>
        <name>Mg(2+)</name>
        <dbReference type="ChEBI" id="CHEBI:18420"/>
        <label>1</label>
    </ligand>
</feature>